<proteinExistence type="predicted"/>
<evidence type="ECO:0000313" key="2">
    <source>
        <dbReference type="Proteomes" id="UP000766486"/>
    </source>
</evidence>
<sequence>MDTLEGAVVRHQTDEQRSISIDLTPHTAGFKAFFDQYKIERPSVCLLNTLPGYVLSVAEEHYSCVVCRSKPDGQSSPCPLCTSKLNLMIEPAVFANKSHVSYSIRTVDTEYIAGVDGPLDDLWWYGGKKCSGWDPGHGQKIDDSSVIRESLTVDNARSDGAYLSQTRLTKRKLAVNRKRDEDGDGRSRKRHHSDAKKLLFACPFFKNDPDQHGSCRNRKFKKMSKLEAHILHRHTFGDYYCAICYEEFPDAATWTSHCRNPMCQPQEAPARIFADDFHSFFQGLISLRQTQTQMWFAIWDWIFPGVDRPESPFIS</sequence>
<accession>A0ABY6USK0</accession>
<evidence type="ECO:0008006" key="3">
    <source>
        <dbReference type="Google" id="ProtNLM"/>
    </source>
</evidence>
<protein>
    <recommendedName>
        <fullName evidence="3">C2H2-type domain-containing protein</fullName>
    </recommendedName>
</protein>
<gene>
    <name evidence="1" type="ORF">CLO192961_LOCUS337057</name>
</gene>
<name>A0ABY6USK0_BIOOC</name>
<reference evidence="1 2" key="1">
    <citation type="submission" date="2019-06" db="EMBL/GenBank/DDBJ databases">
        <authorList>
            <person name="Broberg M."/>
        </authorList>
    </citation>
    <scope>NUCLEOTIDE SEQUENCE [LARGE SCALE GENOMIC DNA]</scope>
</reference>
<dbReference type="PANTHER" id="PTHR38166:SF1">
    <property type="entry name" value="C2H2-TYPE DOMAIN-CONTAINING PROTEIN"/>
    <property type="match status" value="1"/>
</dbReference>
<organism evidence="1 2">
    <name type="scientific">Bionectria ochroleuca</name>
    <name type="common">Gliocladium roseum</name>
    <dbReference type="NCBI Taxonomy" id="29856"/>
    <lineage>
        <taxon>Eukaryota</taxon>
        <taxon>Fungi</taxon>
        <taxon>Dikarya</taxon>
        <taxon>Ascomycota</taxon>
        <taxon>Pezizomycotina</taxon>
        <taxon>Sordariomycetes</taxon>
        <taxon>Hypocreomycetidae</taxon>
        <taxon>Hypocreales</taxon>
        <taxon>Bionectriaceae</taxon>
        <taxon>Clonostachys</taxon>
    </lineage>
</organism>
<keyword evidence="2" id="KW-1185">Reference proteome</keyword>
<dbReference type="EMBL" id="CABFNS010000852">
    <property type="protein sequence ID" value="VUC32957.1"/>
    <property type="molecule type" value="Genomic_DNA"/>
</dbReference>
<dbReference type="PANTHER" id="PTHR38166">
    <property type="entry name" value="C2H2-TYPE DOMAIN-CONTAINING PROTEIN-RELATED"/>
    <property type="match status" value="1"/>
</dbReference>
<dbReference type="Proteomes" id="UP000766486">
    <property type="component" value="Unassembled WGS sequence"/>
</dbReference>
<evidence type="ECO:0000313" key="1">
    <source>
        <dbReference type="EMBL" id="VUC32957.1"/>
    </source>
</evidence>
<comment type="caution">
    <text evidence="1">The sequence shown here is derived from an EMBL/GenBank/DDBJ whole genome shotgun (WGS) entry which is preliminary data.</text>
</comment>